<accession>A0A1X2FJC7</accession>
<protein>
    <submittedName>
        <fullName evidence="1">Uncharacterized protein</fullName>
    </submittedName>
</protein>
<dbReference type="RefSeq" id="WP_085142739.1">
    <property type="nucleotide sequence ID" value="NZ_JACKUA010000023.1"/>
</dbReference>
<organism evidence="1 2">
    <name type="scientific">Mycolicibacterium wolinskyi</name>
    <dbReference type="NCBI Taxonomy" id="59750"/>
    <lineage>
        <taxon>Bacteria</taxon>
        <taxon>Bacillati</taxon>
        <taxon>Actinomycetota</taxon>
        <taxon>Actinomycetes</taxon>
        <taxon>Mycobacteriales</taxon>
        <taxon>Mycobacteriaceae</taxon>
        <taxon>Mycolicibacterium</taxon>
    </lineage>
</organism>
<dbReference type="AlphaFoldDB" id="A0A1X2FJC7"/>
<comment type="caution">
    <text evidence="1">The sequence shown here is derived from an EMBL/GenBank/DDBJ whole genome shotgun (WGS) entry which is preliminary data.</text>
</comment>
<evidence type="ECO:0000313" key="1">
    <source>
        <dbReference type="EMBL" id="ORX18534.1"/>
    </source>
</evidence>
<reference evidence="1 2" key="1">
    <citation type="submission" date="2016-01" db="EMBL/GenBank/DDBJ databases">
        <title>The new phylogeny of the genus Mycobacterium.</title>
        <authorList>
            <person name="Tarcisio F."/>
            <person name="Conor M."/>
            <person name="Antonella G."/>
            <person name="Elisabetta G."/>
            <person name="Giulia F.S."/>
            <person name="Sara T."/>
            <person name="Anna F."/>
            <person name="Clotilde B."/>
            <person name="Roberto B."/>
            <person name="Veronica D.S."/>
            <person name="Fabio R."/>
            <person name="Monica P."/>
            <person name="Olivier J."/>
            <person name="Enrico T."/>
            <person name="Nicola S."/>
        </authorList>
    </citation>
    <scope>NUCLEOTIDE SEQUENCE [LARGE SCALE GENOMIC DNA]</scope>
    <source>
        <strain evidence="1 2">ATCC 700010</strain>
    </source>
</reference>
<evidence type="ECO:0000313" key="2">
    <source>
        <dbReference type="Proteomes" id="UP000193964"/>
    </source>
</evidence>
<dbReference type="EMBL" id="LQQA01000005">
    <property type="protein sequence ID" value="ORX18534.1"/>
    <property type="molecule type" value="Genomic_DNA"/>
</dbReference>
<gene>
    <name evidence="1" type="ORF">AWC31_14650</name>
</gene>
<dbReference type="Proteomes" id="UP000193964">
    <property type="component" value="Unassembled WGS sequence"/>
</dbReference>
<name>A0A1X2FJC7_9MYCO</name>
<proteinExistence type="predicted"/>
<sequence length="105" mass="11767">MDYGDPRERLYRGDDYSRATYCGGVEAARDALAAAGRNTWFPESCCHGDEYVAIAARDLIGSVPGWTWDAYELVARPYAQATERKLHPEDPYWQLPAAAVPDRGR</sequence>
<dbReference type="OrthoDB" id="5194280at2"/>